<dbReference type="EMBL" id="GGMR01017915">
    <property type="protein sequence ID" value="MBY30534.1"/>
    <property type="molecule type" value="Transcribed_RNA"/>
</dbReference>
<dbReference type="GO" id="GO:0042302">
    <property type="term" value="F:structural constituent of cuticle"/>
    <property type="evidence" value="ECO:0007669"/>
    <property type="project" value="UniProtKB-UniRule"/>
</dbReference>
<feature type="chain" id="PRO_5015722342" evidence="3">
    <location>
        <begin position="27"/>
        <end position="231"/>
    </location>
</feature>
<keyword evidence="1 2" id="KW-0193">Cuticle</keyword>
<name>A0A2S2PMB5_SCHGA</name>
<evidence type="ECO:0000313" key="4">
    <source>
        <dbReference type="EMBL" id="MBY30534.1"/>
    </source>
</evidence>
<proteinExistence type="predicted"/>
<evidence type="ECO:0000256" key="2">
    <source>
        <dbReference type="PROSITE-ProRule" id="PRU00497"/>
    </source>
</evidence>
<gene>
    <name evidence="4" type="primary">Ccp84Ab_4</name>
    <name evidence="4" type="ORF">g.7670</name>
</gene>
<protein>
    <submittedName>
        <fullName evidence="4">Cuticle protein</fullName>
    </submittedName>
</protein>
<dbReference type="GO" id="GO:0005615">
    <property type="term" value="C:extracellular space"/>
    <property type="evidence" value="ECO:0007669"/>
    <property type="project" value="TreeGrafter"/>
</dbReference>
<accession>A0A2S2PMB5</accession>
<evidence type="ECO:0000256" key="1">
    <source>
        <dbReference type="ARBA" id="ARBA00022460"/>
    </source>
</evidence>
<dbReference type="PROSITE" id="PS00233">
    <property type="entry name" value="CHIT_BIND_RR_1"/>
    <property type="match status" value="1"/>
</dbReference>
<dbReference type="Pfam" id="PF00379">
    <property type="entry name" value="Chitin_bind_4"/>
    <property type="match status" value="1"/>
</dbReference>
<sequence>MSSYTQLRSLVVVVVIGTTLLHMTSGSPVSAYGYGAAPDYRRGGYYGRAAADDEHADAPPKYNFAYDVSDAYTGDYKTQTEVRDGDYVKGQYTVVEPDGTKRVVDYTADEQNGFNAVVSKEGHPAPSVRPAHRPQDAGPVYRPVAAPAAPAYRPVAAPAGPAYRPTAALAYRPAYKPAYKPSITSAAYRPAPAAVYQHADDADVQPTAYPAAPLYKSAYKQPPSYYPRTPY</sequence>
<evidence type="ECO:0000256" key="3">
    <source>
        <dbReference type="SAM" id="SignalP"/>
    </source>
</evidence>
<dbReference type="InterPro" id="IPR031311">
    <property type="entry name" value="CHIT_BIND_RR_consensus"/>
</dbReference>
<organism evidence="4">
    <name type="scientific">Schizaphis graminum</name>
    <name type="common">Green bug aphid</name>
    <dbReference type="NCBI Taxonomy" id="13262"/>
    <lineage>
        <taxon>Eukaryota</taxon>
        <taxon>Metazoa</taxon>
        <taxon>Ecdysozoa</taxon>
        <taxon>Arthropoda</taxon>
        <taxon>Hexapoda</taxon>
        <taxon>Insecta</taxon>
        <taxon>Pterygota</taxon>
        <taxon>Neoptera</taxon>
        <taxon>Paraneoptera</taxon>
        <taxon>Hemiptera</taxon>
        <taxon>Sternorrhyncha</taxon>
        <taxon>Aphidomorpha</taxon>
        <taxon>Aphidoidea</taxon>
        <taxon>Aphididae</taxon>
        <taxon>Aphidini</taxon>
        <taxon>Schizaphis</taxon>
    </lineage>
</organism>
<dbReference type="AlphaFoldDB" id="A0A2S2PMB5"/>
<dbReference type="PANTHER" id="PTHR12236">
    <property type="entry name" value="STRUCTURAL CONTITUENT OF CUTICLE"/>
    <property type="match status" value="1"/>
</dbReference>
<dbReference type="InterPro" id="IPR051217">
    <property type="entry name" value="Insect_Cuticle_Struc_Prot"/>
</dbReference>
<dbReference type="PROSITE" id="PS51155">
    <property type="entry name" value="CHIT_BIND_RR_2"/>
    <property type="match status" value="1"/>
</dbReference>
<dbReference type="PANTHER" id="PTHR12236:SF86">
    <property type="entry name" value="CCP84AC-RELATED"/>
    <property type="match status" value="1"/>
</dbReference>
<dbReference type="PRINTS" id="PR00947">
    <property type="entry name" value="CUTICLE"/>
</dbReference>
<feature type="signal peptide" evidence="3">
    <location>
        <begin position="1"/>
        <end position="26"/>
    </location>
</feature>
<dbReference type="GO" id="GO:0031012">
    <property type="term" value="C:extracellular matrix"/>
    <property type="evidence" value="ECO:0007669"/>
    <property type="project" value="TreeGrafter"/>
</dbReference>
<keyword evidence="3" id="KW-0732">Signal</keyword>
<reference evidence="4" key="1">
    <citation type="submission" date="2018-04" db="EMBL/GenBank/DDBJ databases">
        <title>Transcriptome of Schizaphis graminum biotype I.</title>
        <authorList>
            <person name="Scully E.D."/>
            <person name="Geib S.M."/>
            <person name="Palmer N.A."/>
            <person name="Koch K."/>
            <person name="Bradshaw J."/>
            <person name="Heng-Moss T."/>
            <person name="Sarath G."/>
        </authorList>
    </citation>
    <scope>NUCLEOTIDE SEQUENCE</scope>
</reference>
<dbReference type="InterPro" id="IPR000618">
    <property type="entry name" value="Insect_cuticle"/>
</dbReference>